<evidence type="ECO:0000256" key="1">
    <source>
        <dbReference type="SAM" id="Phobius"/>
    </source>
</evidence>
<evidence type="ECO:0000313" key="3">
    <source>
        <dbReference type="Proteomes" id="UP000281343"/>
    </source>
</evidence>
<dbReference type="AlphaFoldDB" id="A0A3L9XYL2"/>
<dbReference type="Proteomes" id="UP000281343">
    <property type="component" value="Unassembled WGS sequence"/>
</dbReference>
<dbReference type="RefSeq" id="WP_121898435.1">
    <property type="nucleotide sequence ID" value="NZ_RCNT01000006.1"/>
</dbReference>
<feature type="transmembrane region" description="Helical" evidence="1">
    <location>
        <begin position="40"/>
        <end position="62"/>
    </location>
</feature>
<sequence length="755" mass="80202">MSGTEADLDNLAQPVDASPVLRIVERLKDRGASYERRANLIFRALVLTILVGLVYYLGLPFWSQFVDGRRETFLDTQQSIDAGNAALDTERAVQSRQLADALAARPVATLLRGPLMSPAGHVRTSGGTVFYGRSDRLAFLPDGADSLREIRVGERFGGPLQGFSNHVEFAGQTVLFGNARGALVFRNDPAQAEPVFFPGPPQNEDSPLHLTGSLVSESTLYLFGNDGTILWTRAPRDWFERFETGTTDTIVGGYLDAGVPVFAGPAGRLFRIDEDAAGGPRIDALEIDLDGPVTVAVDAPAGWLLLSGQGQGYVLLSARGGTIESGSLPPETAGECCGADAVVMGERVYALVNNAVVTSRDGGASFEASAEIGNLPNTILATPQAVVVYSGQVNPAYRSVDALRGFGPAPGAPSIYYGHLAFEDTVILHGAAGSIARSADGGRTFETIDDILDDYLYGNATDGTAFVLFGGNGSAAYASTPRAPVQAIALPLVADAERTTQFTYGGGLSLGDGDFLIYGEDGFIRIDWRWRDAFAALDLPPGAAGDIALAGFIDRLPNQVRGSADISELRQAVGVITAQRDVLTDLQISTDAELQRLNDFPHSLLLLERQRESFAGFMATCRGATNWATPPEPRGIAEADADAITLACLQGWEAQVRADQPSPWSLVAAQLPPGILLLFLLATLSGLYRYNLRLAGFHYSRADTLVMAMDQKGGLNAETLLKYADALAADKVEFGKGNLPSDQAAAIVQAVANRS</sequence>
<keyword evidence="1" id="KW-0812">Transmembrane</keyword>
<reference evidence="2 3" key="1">
    <citation type="submission" date="2018-10" db="EMBL/GenBank/DDBJ databases">
        <authorList>
            <person name="Jung H.S."/>
            <person name="Jeon C.O."/>
        </authorList>
    </citation>
    <scope>NUCLEOTIDE SEQUENCE [LARGE SCALE GENOMIC DNA]</scope>
    <source>
        <strain evidence="2 3">MA-7-27</strain>
    </source>
</reference>
<keyword evidence="1" id="KW-1133">Transmembrane helix</keyword>
<protein>
    <submittedName>
        <fullName evidence="2">Uncharacterized protein</fullName>
    </submittedName>
</protein>
<dbReference type="OrthoDB" id="7870706at2"/>
<dbReference type="InterPro" id="IPR015943">
    <property type="entry name" value="WD40/YVTN_repeat-like_dom_sf"/>
</dbReference>
<keyword evidence="1" id="KW-0472">Membrane</keyword>
<dbReference type="SUPFAM" id="SSF110296">
    <property type="entry name" value="Oligoxyloglucan reducing end-specific cellobiohydrolase"/>
    <property type="match status" value="1"/>
</dbReference>
<keyword evidence="3" id="KW-1185">Reference proteome</keyword>
<feature type="transmembrane region" description="Helical" evidence="1">
    <location>
        <begin position="664"/>
        <end position="688"/>
    </location>
</feature>
<dbReference type="Gene3D" id="2.130.10.10">
    <property type="entry name" value="YVTN repeat-like/Quinoprotein amine dehydrogenase"/>
    <property type="match status" value="1"/>
</dbReference>
<organism evidence="2 3">
    <name type="scientific">Rhodophyticola porphyridii</name>
    <dbReference type="NCBI Taxonomy" id="1852017"/>
    <lineage>
        <taxon>Bacteria</taxon>
        <taxon>Pseudomonadati</taxon>
        <taxon>Pseudomonadota</taxon>
        <taxon>Alphaproteobacteria</taxon>
        <taxon>Rhodobacterales</taxon>
        <taxon>Roseobacteraceae</taxon>
        <taxon>Rhodophyticola</taxon>
    </lineage>
</organism>
<gene>
    <name evidence="2" type="ORF">D9R08_12720</name>
</gene>
<proteinExistence type="predicted"/>
<accession>A0A3L9XYL2</accession>
<dbReference type="EMBL" id="RCNT01000006">
    <property type="protein sequence ID" value="RMA41721.1"/>
    <property type="molecule type" value="Genomic_DNA"/>
</dbReference>
<comment type="caution">
    <text evidence="2">The sequence shown here is derived from an EMBL/GenBank/DDBJ whole genome shotgun (WGS) entry which is preliminary data.</text>
</comment>
<evidence type="ECO:0000313" key="2">
    <source>
        <dbReference type="EMBL" id="RMA41721.1"/>
    </source>
</evidence>
<name>A0A3L9XYL2_9RHOB</name>